<feature type="transmembrane region" description="Helical" evidence="2">
    <location>
        <begin position="219"/>
        <end position="242"/>
    </location>
</feature>
<evidence type="ECO:0000313" key="3">
    <source>
        <dbReference type="EMBL" id="GAB76785.1"/>
    </source>
</evidence>
<gene>
    <name evidence="3" type="ORF">AUCHE_03_00020</name>
</gene>
<feature type="transmembrane region" description="Helical" evidence="2">
    <location>
        <begin position="147"/>
        <end position="165"/>
    </location>
</feature>
<name>K6VN28_9MICO</name>
<keyword evidence="2" id="KW-1133">Transmembrane helix</keyword>
<dbReference type="OrthoDB" id="121140at2"/>
<dbReference type="STRING" id="100225.SAMN05421595_1919"/>
<protein>
    <recommendedName>
        <fullName evidence="5">Glycerophosphoryl diester phosphodiesterase membrane domain-containing protein</fullName>
    </recommendedName>
</protein>
<feature type="region of interest" description="Disordered" evidence="1">
    <location>
        <begin position="1"/>
        <end position="67"/>
    </location>
</feature>
<dbReference type="EMBL" id="BAGZ01000003">
    <property type="protein sequence ID" value="GAB76785.1"/>
    <property type="molecule type" value="Genomic_DNA"/>
</dbReference>
<dbReference type="eggNOG" id="COG4223">
    <property type="taxonomic scope" value="Bacteria"/>
</dbReference>
<feature type="transmembrane region" description="Helical" evidence="2">
    <location>
        <begin position="316"/>
        <end position="338"/>
    </location>
</feature>
<evidence type="ECO:0000256" key="2">
    <source>
        <dbReference type="SAM" id="Phobius"/>
    </source>
</evidence>
<keyword evidence="2" id="KW-0812">Transmembrane</keyword>
<dbReference type="Proteomes" id="UP000008495">
    <property type="component" value="Unassembled WGS sequence"/>
</dbReference>
<sequence length="361" mass="37679">MSQGESLAAPGPPSAGPTGPVYGARYGEPAYEAQWGTSGTFPPPMGLSATSQTAPPGPPSTPTRPGARLLTFRPGVVTLRPLSINDILDGAIRTIRRRPGLFIGVAALGMAVATVVRAVIDVSAGVTLMDASGGASRLSPSTAVKPVLAVVVAGLLAAPTADAVLGRRLGWGQVREALSAHRFSLLKLVAVIAAITGGTTFLAWFAMGGREAQLSNLTFVLWTLGLVQFLLLIPFSAAPAVSVIEGAGPVRALRRSFSLMRGFLGRAFLMVLVSKLLIGIMTAVIAAPLQLGILVLSQTTGYQLMESAWSPAVNMLMDLLAGSLTLPFEAVVFALFYIDLRVRGEGLDVLLVDEARREADR</sequence>
<feature type="transmembrane region" description="Helical" evidence="2">
    <location>
        <begin position="185"/>
        <end position="207"/>
    </location>
</feature>
<organism evidence="3 4">
    <name type="scientific">Austwickia chelonae NBRC 105200</name>
    <dbReference type="NCBI Taxonomy" id="1184607"/>
    <lineage>
        <taxon>Bacteria</taxon>
        <taxon>Bacillati</taxon>
        <taxon>Actinomycetota</taxon>
        <taxon>Actinomycetes</taxon>
        <taxon>Micrococcales</taxon>
        <taxon>Dermatophilaceae</taxon>
        <taxon>Austwickia</taxon>
    </lineage>
</organism>
<evidence type="ECO:0000256" key="1">
    <source>
        <dbReference type="SAM" id="MobiDB-lite"/>
    </source>
</evidence>
<evidence type="ECO:0000313" key="4">
    <source>
        <dbReference type="Proteomes" id="UP000008495"/>
    </source>
</evidence>
<accession>K6VN28</accession>
<keyword evidence="2" id="KW-0472">Membrane</keyword>
<dbReference type="RefSeq" id="WP_006501536.1">
    <property type="nucleotide sequence ID" value="NZ_BAGZ01000003.1"/>
</dbReference>
<dbReference type="AlphaFoldDB" id="K6VN28"/>
<feature type="transmembrane region" description="Helical" evidence="2">
    <location>
        <begin position="101"/>
        <end position="120"/>
    </location>
</feature>
<feature type="transmembrane region" description="Helical" evidence="2">
    <location>
        <begin position="263"/>
        <end position="296"/>
    </location>
</feature>
<proteinExistence type="predicted"/>
<evidence type="ECO:0008006" key="5">
    <source>
        <dbReference type="Google" id="ProtNLM"/>
    </source>
</evidence>
<keyword evidence="4" id="KW-1185">Reference proteome</keyword>
<reference evidence="3 4" key="1">
    <citation type="submission" date="2012-08" db="EMBL/GenBank/DDBJ databases">
        <title>Whole genome shotgun sequence of Austwickia chelonae NBRC 105200.</title>
        <authorList>
            <person name="Yoshida I."/>
            <person name="Hosoyama A."/>
            <person name="Tsuchikane K."/>
            <person name="Katsumata H."/>
            <person name="Ando Y."/>
            <person name="Ohji S."/>
            <person name="Hamada M."/>
            <person name="Tamura T."/>
            <person name="Yamazoe A."/>
            <person name="Yamazaki S."/>
            <person name="Fujita N."/>
        </authorList>
    </citation>
    <scope>NUCLEOTIDE SEQUENCE [LARGE SCALE GENOMIC DNA]</scope>
    <source>
        <strain evidence="3 4">NBRC 105200</strain>
    </source>
</reference>
<comment type="caution">
    <text evidence="3">The sequence shown here is derived from an EMBL/GenBank/DDBJ whole genome shotgun (WGS) entry which is preliminary data.</text>
</comment>